<sequence>MQTAPVITSRNLDASPSVNEIVGRRVAGLEKIEPEMIGCEVILDAPQKRKRHGRVLRVRLHLHLPGPDLSVSREVAQGSARDDLLLAVNRAFSAAETRLKRRKKVMDAVEVKHHPPVLHGVVTTLEPELGYGWLRADDGREVYLQRDALTSDDWEKVETGTRLRFRERQGDKGPYATGVTLAE</sequence>
<feature type="domain" description="CSD" evidence="1">
    <location>
        <begin position="117"/>
        <end position="181"/>
    </location>
</feature>
<proteinExistence type="predicted"/>
<dbReference type="Pfam" id="PF00313">
    <property type="entry name" value="CSD"/>
    <property type="match status" value="1"/>
</dbReference>
<dbReference type="EMBL" id="APVH01000015">
    <property type="protein sequence ID" value="EPX83689.1"/>
    <property type="molecule type" value="Genomic_DNA"/>
</dbReference>
<dbReference type="Proteomes" id="UP000015347">
    <property type="component" value="Unassembled WGS sequence"/>
</dbReference>
<dbReference type="eggNOG" id="COG1544">
    <property type="taxonomic scope" value="Bacteria"/>
</dbReference>
<dbReference type="Gene3D" id="3.30.160.100">
    <property type="entry name" value="Ribosome hibernation promotion factor-like"/>
    <property type="match status" value="1"/>
</dbReference>
<dbReference type="InterPro" id="IPR002059">
    <property type="entry name" value="CSP_DNA-bd"/>
</dbReference>
<dbReference type="AlphaFoldDB" id="S9SBT8"/>
<evidence type="ECO:0000313" key="2">
    <source>
        <dbReference type="EMBL" id="EPX83689.1"/>
    </source>
</evidence>
<dbReference type="InterPro" id="IPR012340">
    <property type="entry name" value="NA-bd_OB-fold"/>
</dbReference>
<organism evidence="2 3">
    <name type="scientific">Salipiger mucosus DSM 16094</name>
    <dbReference type="NCBI Taxonomy" id="1123237"/>
    <lineage>
        <taxon>Bacteria</taxon>
        <taxon>Pseudomonadati</taxon>
        <taxon>Pseudomonadota</taxon>
        <taxon>Alphaproteobacteria</taxon>
        <taxon>Rhodobacterales</taxon>
        <taxon>Roseobacteraceae</taxon>
        <taxon>Salipiger</taxon>
    </lineage>
</organism>
<reference evidence="3" key="1">
    <citation type="journal article" date="2014" name="Stand. Genomic Sci.">
        <title>Genome sequence of the exopolysaccharide-producing Salipiger mucosus type strain (DSM 16094(T)), a moderately halophilic member of the Roseobacter clade.</title>
        <authorList>
            <person name="Riedel T."/>
            <person name="Spring S."/>
            <person name="Fiebig A."/>
            <person name="Petersen J."/>
            <person name="Kyrpides N.C."/>
            <person name="Goker M."/>
            <person name="Klenk H.P."/>
        </authorList>
    </citation>
    <scope>NUCLEOTIDE SEQUENCE [LARGE SCALE GENOMIC DNA]</scope>
    <source>
        <strain evidence="3">DSM 16094</strain>
    </source>
</reference>
<gene>
    <name evidence="2" type="ORF">Salmuc_02298</name>
</gene>
<dbReference type="Gene3D" id="2.40.50.140">
    <property type="entry name" value="Nucleic acid-binding proteins"/>
    <property type="match status" value="1"/>
</dbReference>
<dbReference type="HOGENOM" id="CLU_127074_0_0_5"/>
<dbReference type="GO" id="GO:0003677">
    <property type="term" value="F:DNA binding"/>
    <property type="evidence" value="ECO:0007669"/>
    <property type="project" value="UniProtKB-KW"/>
</dbReference>
<dbReference type="InterPro" id="IPR003489">
    <property type="entry name" value="RHF/RaiA"/>
</dbReference>
<dbReference type="STRING" id="1123237.Salmuc_02298"/>
<keyword evidence="2" id="KW-0238">DNA-binding</keyword>
<dbReference type="Pfam" id="PF02482">
    <property type="entry name" value="Ribosomal_S30AE"/>
    <property type="match status" value="1"/>
</dbReference>
<dbReference type="PROSITE" id="PS51857">
    <property type="entry name" value="CSD_2"/>
    <property type="match status" value="1"/>
</dbReference>
<dbReference type="SUPFAM" id="SSF50249">
    <property type="entry name" value="Nucleic acid-binding proteins"/>
    <property type="match status" value="1"/>
</dbReference>
<accession>S9SBT8</accession>
<keyword evidence="3" id="KW-1185">Reference proteome</keyword>
<dbReference type="InterPro" id="IPR036567">
    <property type="entry name" value="RHF-like"/>
</dbReference>
<dbReference type="RefSeq" id="WP_020040363.1">
    <property type="nucleotide sequence ID" value="NZ_KE557274.1"/>
</dbReference>
<evidence type="ECO:0000259" key="1">
    <source>
        <dbReference type="PROSITE" id="PS51857"/>
    </source>
</evidence>
<comment type="caution">
    <text evidence="2">The sequence shown here is derived from an EMBL/GenBank/DDBJ whole genome shotgun (WGS) entry which is preliminary data.</text>
</comment>
<evidence type="ECO:0000313" key="3">
    <source>
        <dbReference type="Proteomes" id="UP000015347"/>
    </source>
</evidence>
<protein>
    <submittedName>
        <fullName evidence="2">Cold-shock DNA-binding protein domain protein</fullName>
    </submittedName>
</protein>
<name>S9SBT8_9RHOB</name>
<dbReference type="SUPFAM" id="SSF69754">
    <property type="entry name" value="Ribosome binding protein Y (YfiA homologue)"/>
    <property type="match status" value="1"/>
</dbReference>